<organism evidence="2 3">
    <name type="scientific">Ascobolus immersus RN42</name>
    <dbReference type="NCBI Taxonomy" id="1160509"/>
    <lineage>
        <taxon>Eukaryota</taxon>
        <taxon>Fungi</taxon>
        <taxon>Dikarya</taxon>
        <taxon>Ascomycota</taxon>
        <taxon>Pezizomycotina</taxon>
        <taxon>Pezizomycetes</taxon>
        <taxon>Pezizales</taxon>
        <taxon>Ascobolaceae</taxon>
        <taxon>Ascobolus</taxon>
    </lineage>
</organism>
<gene>
    <name evidence="2" type="ORF">BJ508DRAFT_121537</name>
</gene>
<feature type="region of interest" description="Disordered" evidence="1">
    <location>
        <begin position="35"/>
        <end position="207"/>
    </location>
</feature>
<feature type="compositionally biased region" description="Basic and acidic residues" evidence="1">
    <location>
        <begin position="83"/>
        <end position="93"/>
    </location>
</feature>
<keyword evidence="3" id="KW-1185">Reference proteome</keyword>
<dbReference type="Proteomes" id="UP000275078">
    <property type="component" value="Unassembled WGS sequence"/>
</dbReference>
<feature type="compositionally biased region" description="Basic and acidic residues" evidence="1">
    <location>
        <begin position="124"/>
        <end position="149"/>
    </location>
</feature>
<feature type="compositionally biased region" description="Basic and acidic residues" evidence="1">
    <location>
        <begin position="56"/>
        <end position="70"/>
    </location>
</feature>
<dbReference type="EMBL" id="ML119648">
    <property type="protein sequence ID" value="RPA86885.1"/>
    <property type="molecule type" value="Genomic_DNA"/>
</dbReference>
<evidence type="ECO:0000313" key="3">
    <source>
        <dbReference type="Proteomes" id="UP000275078"/>
    </source>
</evidence>
<accession>A0A3N4IL69</accession>
<feature type="compositionally biased region" description="Basic and acidic residues" evidence="1">
    <location>
        <begin position="195"/>
        <end position="207"/>
    </location>
</feature>
<name>A0A3N4IL69_ASCIM</name>
<feature type="compositionally biased region" description="Polar residues" evidence="1">
    <location>
        <begin position="35"/>
        <end position="55"/>
    </location>
</feature>
<evidence type="ECO:0000313" key="2">
    <source>
        <dbReference type="EMBL" id="RPA86885.1"/>
    </source>
</evidence>
<evidence type="ECO:0000256" key="1">
    <source>
        <dbReference type="SAM" id="MobiDB-lite"/>
    </source>
</evidence>
<sequence>MDLTESSLARLKTTQSGPATRVLGFVQEQIRLQNGISNRSAVRAGQTAQEPTGQAESRRHTTDEHPERPLTARQHGNGHFPKGHRDTASKRPLPDSSLIQPAARAKRTTPPVPLYELEQNEVPQKVDRRFNLSFEKRPRYKVRDEDEVHQTAPQRHKHQENEQKRKESTSTKEPKRKRTRKEPSKLTNRIPTCETSKHLTRERLTES</sequence>
<proteinExistence type="predicted"/>
<feature type="compositionally biased region" description="Polar residues" evidence="1">
    <location>
        <begin position="1"/>
        <end position="18"/>
    </location>
</feature>
<protein>
    <submittedName>
        <fullName evidence="2">Uncharacterized protein</fullName>
    </submittedName>
</protein>
<feature type="region of interest" description="Disordered" evidence="1">
    <location>
        <begin position="1"/>
        <end position="20"/>
    </location>
</feature>
<reference evidence="2 3" key="1">
    <citation type="journal article" date="2018" name="Nat. Ecol. Evol.">
        <title>Pezizomycetes genomes reveal the molecular basis of ectomycorrhizal truffle lifestyle.</title>
        <authorList>
            <person name="Murat C."/>
            <person name="Payen T."/>
            <person name="Noel B."/>
            <person name="Kuo A."/>
            <person name="Morin E."/>
            <person name="Chen J."/>
            <person name="Kohler A."/>
            <person name="Krizsan K."/>
            <person name="Balestrini R."/>
            <person name="Da Silva C."/>
            <person name="Montanini B."/>
            <person name="Hainaut M."/>
            <person name="Levati E."/>
            <person name="Barry K.W."/>
            <person name="Belfiori B."/>
            <person name="Cichocki N."/>
            <person name="Clum A."/>
            <person name="Dockter R.B."/>
            <person name="Fauchery L."/>
            <person name="Guy J."/>
            <person name="Iotti M."/>
            <person name="Le Tacon F."/>
            <person name="Lindquist E.A."/>
            <person name="Lipzen A."/>
            <person name="Malagnac F."/>
            <person name="Mello A."/>
            <person name="Molinier V."/>
            <person name="Miyauchi S."/>
            <person name="Poulain J."/>
            <person name="Riccioni C."/>
            <person name="Rubini A."/>
            <person name="Sitrit Y."/>
            <person name="Splivallo R."/>
            <person name="Traeger S."/>
            <person name="Wang M."/>
            <person name="Zifcakova L."/>
            <person name="Wipf D."/>
            <person name="Zambonelli A."/>
            <person name="Paolocci F."/>
            <person name="Nowrousian M."/>
            <person name="Ottonello S."/>
            <person name="Baldrian P."/>
            <person name="Spatafora J.W."/>
            <person name="Henrissat B."/>
            <person name="Nagy L.G."/>
            <person name="Aury J.M."/>
            <person name="Wincker P."/>
            <person name="Grigoriev I.V."/>
            <person name="Bonfante P."/>
            <person name="Martin F.M."/>
        </authorList>
    </citation>
    <scope>NUCLEOTIDE SEQUENCE [LARGE SCALE GENOMIC DNA]</scope>
    <source>
        <strain evidence="2 3">RN42</strain>
    </source>
</reference>
<feature type="compositionally biased region" description="Basic and acidic residues" evidence="1">
    <location>
        <begin position="159"/>
        <end position="173"/>
    </location>
</feature>
<dbReference type="AlphaFoldDB" id="A0A3N4IL69"/>